<keyword evidence="3" id="KW-1185">Reference proteome</keyword>
<sequence>RKKSDNDSTTGTNETEANTVEIFQPPPIFTDDNSGYPFNTYQRYDMKIDFKPDGTIVLTAFRSYFTIDALRGLNEYDIPEGTKPEKLKFKIIEIHCNNNKDFYGKFRKKYFDHRSSVGQKEIIDYVDSLIFEYNIECLYKVENIKEFRMMGSEPEGYTGPTEWYTVCNYKLIIRIPALDEDDE</sequence>
<protein>
    <submittedName>
        <fullName evidence="1">Uncharacterized protein</fullName>
    </submittedName>
</protein>
<dbReference type="AlphaFoldDB" id="A0A815SM83"/>
<evidence type="ECO:0000313" key="2">
    <source>
        <dbReference type="EMBL" id="CAF4354882.1"/>
    </source>
</evidence>
<dbReference type="EMBL" id="CAJNOQ010021794">
    <property type="protein sequence ID" value="CAF1491908.1"/>
    <property type="molecule type" value="Genomic_DNA"/>
</dbReference>
<reference evidence="1" key="1">
    <citation type="submission" date="2021-02" db="EMBL/GenBank/DDBJ databases">
        <authorList>
            <person name="Nowell W R."/>
        </authorList>
    </citation>
    <scope>NUCLEOTIDE SEQUENCE</scope>
</reference>
<accession>A0A815SM83</accession>
<organism evidence="1 3">
    <name type="scientific">Didymodactylos carnosus</name>
    <dbReference type="NCBI Taxonomy" id="1234261"/>
    <lineage>
        <taxon>Eukaryota</taxon>
        <taxon>Metazoa</taxon>
        <taxon>Spiralia</taxon>
        <taxon>Gnathifera</taxon>
        <taxon>Rotifera</taxon>
        <taxon>Eurotatoria</taxon>
        <taxon>Bdelloidea</taxon>
        <taxon>Philodinida</taxon>
        <taxon>Philodinidae</taxon>
        <taxon>Didymodactylos</taxon>
    </lineage>
</organism>
<evidence type="ECO:0000313" key="1">
    <source>
        <dbReference type="EMBL" id="CAF1491908.1"/>
    </source>
</evidence>
<dbReference type="EMBL" id="CAJOBC010087289">
    <property type="protein sequence ID" value="CAF4354882.1"/>
    <property type="molecule type" value="Genomic_DNA"/>
</dbReference>
<comment type="caution">
    <text evidence="1">The sequence shown here is derived from an EMBL/GenBank/DDBJ whole genome shotgun (WGS) entry which is preliminary data.</text>
</comment>
<gene>
    <name evidence="1" type="ORF">GPM918_LOCUS36295</name>
    <name evidence="2" type="ORF">SRO942_LOCUS37026</name>
</gene>
<dbReference type="Proteomes" id="UP000681722">
    <property type="component" value="Unassembled WGS sequence"/>
</dbReference>
<evidence type="ECO:0000313" key="3">
    <source>
        <dbReference type="Proteomes" id="UP000663829"/>
    </source>
</evidence>
<proteinExistence type="predicted"/>
<name>A0A815SM83_9BILA</name>
<feature type="non-terminal residue" evidence="1">
    <location>
        <position position="1"/>
    </location>
</feature>
<dbReference type="Proteomes" id="UP000663829">
    <property type="component" value="Unassembled WGS sequence"/>
</dbReference>